<dbReference type="EMBL" id="OX395137">
    <property type="protein sequence ID" value="CAI5789005.1"/>
    <property type="molecule type" value="Genomic_DNA"/>
</dbReference>
<proteinExistence type="predicted"/>
<organism evidence="1 2">
    <name type="scientific">Podarcis lilfordi</name>
    <name type="common">Lilford's wall lizard</name>
    <dbReference type="NCBI Taxonomy" id="74358"/>
    <lineage>
        <taxon>Eukaryota</taxon>
        <taxon>Metazoa</taxon>
        <taxon>Chordata</taxon>
        <taxon>Craniata</taxon>
        <taxon>Vertebrata</taxon>
        <taxon>Euteleostomi</taxon>
        <taxon>Lepidosauria</taxon>
        <taxon>Squamata</taxon>
        <taxon>Bifurcata</taxon>
        <taxon>Unidentata</taxon>
        <taxon>Episquamata</taxon>
        <taxon>Laterata</taxon>
        <taxon>Lacertibaenia</taxon>
        <taxon>Lacertidae</taxon>
        <taxon>Podarcis</taxon>
    </lineage>
</organism>
<feature type="non-terminal residue" evidence="1">
    <location>
        <position position="1"/>
    </location>
</feature>
<accession>A0AA35L366</accession>
<keyword evidence="2" id="KW-1185">Reference proteome</keyword>
<protein>
    <submittedName>
        <fullName evidence="1">Uncharacterized protein</fullName>
    </submittedName>
</protein>
<dbReference type="AlphaFoldDB" id="A0AA35L366"/>
<reference evidence="1" key="1">
    <citation type="submission" date="2022-12" db="EMBL/GenBank/DDBJ databases">
        <authorList>
            <person name="Alioto T."/>
            <person name="Alioto T."/>
            <person name="Gomez Garrido J."/>
        </authorList>
    </citation>
    <scope>NUCLEOTIDE SEQUENCE</scope>
</reference>
<gene>
    <name evidence="1" type="ORF">PODLI_1B035745</name>
</gene>
<evidence type="ECO:0000313" key="2">
    <source>
        <dbReference type="Proteomes" id="UP001178461"/>
    </source>
</evidence>
<name>A0AA35L366_9SAUR</name>
<sequence length="73" mass="7846">TANNKQNVPLLAPSRFSKTGSPALYTLLKIACRAAGQSGRLEFRIGPIGRGVTERFGHARRSRDASRAPIGLL</sequence>
<dbReference type="Proteomes" id="UP001178461">
    <property type="component" value="Chromosome 12"/>
</dbReference>
<evidence type="ECO:0000313" key="1">
    <source>
        <dbReference type="EMBL" id="CAI5789005.1"/>
    </source>
</evidence>